<feature type="compositionally biased region" description="Basic and acidic residues" evidence="11">
    <location>
        <begin position="420"/>
        <end position="429"/>
    </location>
</feature>
<evidence type="ECO:0000313" key="14">
    <source>
        <dbReference type="EMBL" id="KAL0829267.1"/>
    </source>
</evidence>
<dbReference type="InterPro" id="IPR017452">
    <property type="entry name" value="GPCR_Rhodpsn_7TM"/>
</dbReference>
<feature type="region of interest" description="Disordered" evidence="11">
    <location>
        <begin position="233"/>
        <end position="261"/>
    </location>
</feature>
<keyword evidence="7 12" id="KW-0472">Membrane</keyword>
<protein>
    <recommendedName>
        <fullName evidence="13">G-protein coupled receptors family 1 profile domain-containing protein</fullName>
    </recommendedName>
</protein>
<dbReference type="AlphaFoldDB" id="A0ABD0SU36"/>
<evidence type="ECO:0000256" key="7">
    <source>
        <dbReference type="ARBA" id="ARBA00023136"/>
    </source>
</evidence>
<dbReference type="PRINTS" id="PR00237">
    <property type="entry name" value="GPCRRHODOPSN"/>
</dbReference>
<dbReference type="PANTHER" id="PTHR24228">
    <property type="entry name" value="B2 BRADYKININ RECEPTOR/ANGIOTENSIN II RECEPTOR"/>
    <property type="match status" value="1"/>
</dbReference>
<dbReference type="Gene3D" id="1.20.1070.10">
    <property type="entry name" value="Rhodopsin 7-helix transmembrane proteins"/>
    <property type="match status" value="1"/>
</dbReference>
<dbReference type="SMART" id="SM01381">
    <property type="entry name" value="7TM_GPCR_Srsx"/>
    <property type="match status" value="1"/>
</dbReference>
<dbReference type="GO" id="GO:0004930">
    <property type="term" value="F:G protein-coupled receptor activity"/>
    <property type="evidence" value="ECO:0007669"/>
    <property type="project" value="UniProtKB-KW"/>
</dbReference>
<sequence length="485" mass="53409">MANLFNFTDENNLNPSVEPGVEPSELSKFSPGLLTFAAVVTGFIMVIGLFGNLLTVVALLKCPKVRNVAAAFIISLCIADFLFCAMVLPFAISGFWTRTWSHGGALCQLVPFLRYGNVGVSLLSIALITLNRYIMIAHHSWYGRVYRKHIIALMIVFSWLFSYGMQLPTLIGIWGKFDYDPELGTCSILPDANGRSSKTALFVIAFIVPAMLIFICYARIFWVVHSSEQRMREHQRSQHTSPGTLNNSTDKRSTVKDNRETKARRNEWRITKMVLAIFLSFLVCYLPITIAKVADSHVHYPVFHIAGYLLLYASACVNPIIYVIMNAQYRAAYAAALCCPLARLSGLTSEMERASRVQLQQHTNGAQPSVTGGVQGRPSGPAHGPRGKVDSTPGSRGPSVSGAARDEPRTEPTDISFSKTLHESNETPRRPIGPKSSGSLQNVRLKSGSLPSMMRKTGSQHSVGPRIRFQVDSDIGGSDKIPDKQ</sequence>
<feature type="transmembrane region" description="Helical" evidence="12">
    <location>
        <begin position="150"/>
        <end position="174"/>
    </location>
</feature>
<keyword evidence="3" id="KW-1003">Cell membrane</keyword>
<feature type="transmembrane region" description="Helical" evidence="12">
    <location>
        <begin position="67"/>
        <end position="92"/>
    </location>
</feature>
<proteinExistence type="inferred from homology"/>
<keyword evidence="8 10" id="KW-0675">Receptor</keyword>
<dbReference type="InterPro" id="IPR000276">
    <property type="entry name" value="GPCR_Rhodpsn"/>
</dbReference>
<dbReference type="GO" id="GO:0005886">
    <property type="term" value="C:plasma membrane"/>
    <property type="evidence" value="ECO:0007669"/>
    <property type="project" value="UniProtKB-SubCell"/>
</dbReference>
<dbReference type="Pfam" id="PF00001">
    <property type="entry name" value="7tm_1"/>
    <property type="match status" value="1"/>
</dbReference>
<dbReference type="EMBL" id="JBEDNZ010000015">
    <property type="protein sequence ID" value="KAL0829267.1"/>
    <property type="molecule type" value="Genomic_DNA"/>
</dbReference>
<evidence type="ECO:0000259" key="13">
    <source>
        <dbReference type="PROSITE" id="PS50262"/>
    </source>
</evidence>
<evidence type="ECO:0000256" key="3">
    <source>
        <dbReference type="ARBA" id="ARBA00022475"/>
    </source>
</evidence>
<evidence type="ECO:0000256" key="9">
    <source>
        <dbReference type="ARBA" id="ARBA00023224"/>
    </source>
</evidence>
<feature type="region of interest" description="Disordered" evidence="11">
    <location>
        <begin position="355"/>
        <end position="485"/>
    </location>
</feature>
<keyword evidence="4 10" id="KW-0812">Transmembrane</keyword>
<keyword evidence="5 12" id="KW-1133">Transmembrane helix</keyword>
<feature type="compositionally biased region" description="Polar residues" evidence="11">
    <location>
        <begin position="238"/>
        <end position="248"/>
    </location>
</feature>
<feature type="transmembrane region" description="Helical" evidence="12">
    <location>
        <begin position="33"/>
        <end position="60"/>
    </location>
</feature>
<evidence type="ECO:0000256" key="1">
    <source>
        <dbReference type="ARBA" id="ARBA00004651"/>
    </source>
</evidence>
<reference evidence="14 15" key="1">
    <citation type="submission" date="2024-06" db="EMBL/GenBank/DDBJ databases">
        <title>A chromosome-level genome assembly of beet webworm, Loxostege sticticalis.</title>
        <authorList>
            <person name="Zhang Y."/>
        </authorList>
    </citation>
    <scope>NUCLEOTIDE SEQUENCE [LARGE SCALE GENOMIC DNA]</scope>
    <source>
        <strain evidence="14">AQ028</strain>
        <tissue evidence="14">Male pupae</tissue>
    </source>
</reference>
<comment type="caution">
    <text evidence="14">The sequence shown here is derived from an EMBL/GenBank/DDBJ whole genome shotgun (WGS) entry which is preliminary data.</text>
</comment>
<evidence type="ECO:0000313" key="15">
    <source>
        <dbReference type="Proteomes" id="UP001549921"/>
    </source>
</evidence>
<feature type="transmembrane region" description="Helical" evidence="12">
    <location>
        <begin position="305"/>
        <end position="325"/>
    </location>
</feature>
<dbReference type="CDD" id="cd15210">
    <property type="entry name" value="7tmA_GPR84-like"/>
    <property type="match status" value="1"/>
</dbReference>
<dbReference type="SUPFAM" id="SSF81321">
    <property type="entry name" value="Family A G protein-coupled receptor-like"/>
    <property type="match status" value="1"/>
</dbReference>
<name>A0ABD0SU36_LOXSC</name>
<dbReference type="FunFam" id="1.20.1070.10:FF:000312">
    <property type="entry name" value="protein trapped in endoderm-1"/>
    <property type="match status" value="1"/>
</dbReference>
<feature type="transmembrane region" description="Helical" evidence="12">
    <location>
        <begin position="200"/>
        <end position="222"/>
    </location>
</feature>
<evidence type="ECO:0000256" key="11">
    <source>
        <dbReference type="SAM" id="MobiDB-lite"/>
    </source>
</evidence>
<evidence type="ECO:0000256" key="2">
    <source>
        <dbReference type="ARBA" id="ARBA00010663"/>
    </source>
</evidence>
<dbReference type="PROSITE" id="PS00237">
    <property type="entry name" value="G_PROTEIN_RECEP_F1_1"/>
    <property type="match status" value="1"/>
</dbReference>
<dbReference type="PANTHER" id="PTHR24228:SF63">
    <property type="entry name" value="G-PROTEIN COUPLED RECEPTOR MOODY"/>
    <property type="match status" value="1"/>
</dbReference>
<evidence type="ECO:0000256" key="12">
    <source>
        <dbReference type="SAM" id="Phobius"/>
    </source>
</evidence>
<feature type="transmembrane region" description="Helical" evidence="12">
    <location>
        <begin position="273"/>
        <end position="293"/>
    </location>
</feature>
<feature type="transmembrane region" description="Helical" evidence="12">
    <location>
        <begin position="112"/>
        <end position="130"/>
    </location>
</feature>
<feature type="compositionally biased region" description="Polar residues" evidence="11">
    <location>
        <begin position="357"/>
        <end position="372"/>
    </location>
</feature>
<dbReference type="PROSITE" id="PS50262">
    <property type="entry name" value="G_PROTEIN_RECEP_F1_2"/>
    <property type="match status" value="1"/>
</dbReference>
<evidence type="ECO:0000256" key="6">
    <source>
        <dbReference type="ARBA" id="ARBA00023040"/>
    </source>
</evidence>
<accession>A0ABD0SU36</accession>
<feature type="domain" description="G-protein coupled receptors family 1 profile" evidence="13">
    <location>
        <begin position="51"/>
        <end position="322"/>
    </location>
</feature>
<comment type="subcellular location">
    <subcellularLocation>
        <location evidence="1">Cell membrane</location>
        <topology evidence="1">Multi-pass membrane protein</topology>
    </subcellularLocation>
</comment>
<dbReference type="Proteomes" id="UP001549921">
    <property type="component" value="Unassembled WGS sequence"/>
</dbReference>
<comment type="similarity">
    <text evidence="2 10">Belongs to the G-protein coupled receptor 1 family.</text>
</comment>
<evidence type="ECO:0000256" key="8">
    <source>
        <dbReference type="ARBA" id="ARBA00023170"/>
    </source>
</evidence>
<organism evidence="14 15">
    <name type="scientific">Loxostege sticticalis</name>
    <name type="common">Beet webworm moth</name>
    <dbReference type="NCBI Taxonomy" id="481309"/>
    <lineage>
        <taxon>Eukaryota</taxon>
        <taxon>Metazoa</taxon>
        <taxon>Ecdysozoa</taxon>
        <taxon>Arthropoda</taxon>
        <taxon>Hexapoda</taxon>
        <taxon>Insecta</taxon>
        <taxon>Pterygota</taxon>
        <taxon>Neoptera</taxon>
        <taxon>Endopterygota</taxon>
        <taxon>Lepidoptera</taxon>
        <taxon>Glossata</taxon>
        <taxon>Ditrysia</taxon>
        <taxon>Pyraloidea</taxon>
        <taxon>Crambidae</taxon>
        <taxon>Pyraustinae</taxon>
        <taxon>Loxostege</taxon>
    </lineage>
</organism>
<keyword evidence="9 10" id="KW-0807">Transducer</keyword>
<evidence type="ECO:0000256" key="10">
    <source>
        <dbReference type="RuleBase" id="RU000688"/>
    </source>
</evidence>
<evidence type="ECO:0000256" key="4">
    <source>
        <dbReference type="ARBA" id="ARBA00022692"/>
    </source>
</evidence>
<evidence type="ECO:0000256" key="5">
    <source>
        <dbReference type="ARBA" id="ARBA00022989"/>
    </source>
</evidence>
<keyword evidence="6 10" id="KW-0297">G-protein coupled receptor</keyword>
<gene>
    <name evidence="14" type="ORF">ABMA28_004085</name>
</gene>
<feature type="compositionally biased region" description="Basic and acidic residues" evidence="11">
    <location>
        <begin position="249"/>
        <end position="261"/>
    </location>
</feature>